<dbReference type="SMART" id="SM00360">
    <property type="entry name" value="RRM"/>
    <property type="match status" value="2"/>
</dbReference>
<dbReference type="GO" id="GO:0003723">
    <property type="term" value="F:RNA binding"/>
    <property type="evidence" value="ECO:0007669"/>
    <property type="project" value="UniProtKB-UniRule"/>
</dbReference>
<dbReference type="Pfam" id="PF00076">
    <property type="entry name" value="RRM_1"/>
    <property type="match status" value="1"/>
</dbReference>
<evidence type="ECO:0000256" key="2">
    <source>
        <dbReference type="SAM" id="MobiDB-lite"/>
    </source>
</evidence>
<feature type="compositionally biased region" description="Basic and acidic residues" evidence="2">
    <location>
        <begin position="412"/>
        <end position="510"/>
    </location>
</feature>
<dbReference type="Proteomes" id="UP000696485">
    <property type="component" value="Unassembled WGS sequence"/>
</dbReference>
<proteinExistence type="predicted"/>
<feature type="compositionally biased region" description="Polar residues" evidence="2">
    <location>
        <begin position="98"/>
        <end position="114"/>
    </location>
</feature>
<protein>
    <submittedName>
        <fullName evidence="4">Protein srek1IP1</fullName>
    </submittedName>
</protein>
<accession>A0A9P5VL03</accession>
<dbReference type="InterPro" id="IPR012677">
    <property type="entry name" value="Nucleotide-bd_a/b_plait_sf"/>
</dbReference>
<feature type="compositionally biased region" description="Basic residues" evidence="2">
    <location>
        <begin position="396"/>
        <end position="410"/>
    </location>
</feature>
<feature type="compositionally biased region" description="Polar residues" evidence="2">
    <location>
        <begin position="122"/>
        <end position="133"/>
    </location>
</feature>
<feature type="compositionally biased region" description="Basic residues" evidence="2">
    <location>
        <begin position="370"/>
        <end position="384"/>
    </location>
</feature>
<organism evidence="4 5">
    <name type="scientific">Podila minutissima</name>
    <dbReference type="NCBI Taxonomy" id="64525"/>
    <lineage>
        <taxon>Eukaryota</taxon>
        <taxon>Fungi</taxon>
        <taxon>Fungi incertae sedis</taxon>
        <taxon>Mucoromycota</taxon>
        <taxon>Mortierellomycotina</taxon>
        <taxon>Mortierellomycetes</taxon>
        <taxon>Mortierellales</taxon>
        <taxon>Mortierellaceae</taxon>
        <taxon>Podila</taxon>
    </lineage>
</organism>
<dbReference type="PANTHER" id="PTHR32343">
    <property type="entry name" value="SERINE/ARGININE-RICH SPLICING FACTOR"/>
    <property type="match status" value="1"/>
</dbReference>
<evidence type="ECO:0000256" key="1">
    <source>
        <dbReference type="PROSITE-ProRule" id="PRU00176"/>
    </source>
</evidence>
<dbReference type="AlphaFoldDB" id="A0A9P5VL03"/>
<evidence type="ECO:0000259" key="3">
    <source>
        <dbReference type="PROSITE" id="PS50102"/>
    </source>
</evidence>
<keyword evidence="5" id="KW-1185">Reference proteome</keyword>
<evidence type="ECO:0000313" key="4">
    <source>
        <dbReference type="EMBL" id="KAF9330523.1"/>
    </source>
</evidence>
<dbReference type="PROSITE" id="PS50102">
    <property type="entry name" value="RRM"/>
    <property type="match status" value="2"/>
</dbReference>
<evidence type="ECO:0000313" key="5">
    <source>
        <dbReference type="Proteomes" id="UP000696485"/>
    </source>
</evidence>
<dbReference type="Gene3D" id="3.30.70.330">
    <property type="match status" value="2"/>
</dbReference>
<feature type="region of interest" description="Disordered" evidence="2">
    <location>
        <begin position="330"/>
        <end position="521"/>
    </location>
</feature>
<dbReference type="PANTHER" id="PTHR32343:SF22">
    <property type="entry name" value="LD29830P"/>
    <property type="match status" value="1"/>
</dbReference>
<gene>
    <name evidence="4" type="primary">SREK1</name>
    <name evidence="4" type="ORF">BG006_006530</name>
</gene>
<feature type="region of interest" description="Disordered" evidence="2">
    <location>
        <begin position="98"/>
        <end position="133"/>
    </location>
</feature>
<feature type="domain" description="RRM" evidence="3">
    <location>
        <begin position="196"/>
        <end position="271"/>
    </location>
</feature>
<keyword evidence="1" id="KW-0694">RNA-binding</keyword>
<name>A0A9P5VL03_9FUNG</name>
<comment type="caution">
    <text evidence="4">The sequence shown here is derived from an EMBL/GenBank/DDBJ whole genome shotgun (WGS) entry which is preliminary data.</text>
</comment>
<dbReference type="InterPro" id="IPR035979">
    <property type="entry name" value="RBD_domain_sf"/>
</dbReference>
<dbReference type="InterPro" id="IPR000504">
    <property type="entry name" value="RRM_dom"/>
</dbReference>
<dbReference type="SUPFAM" id="SSF54928">
    <property type="entry name" value="RNA-binding domain, RBD"/>
    <property type="match status" value="2"/>
</dbReference>
<reference evidence="4" key="1">
    <citation type="journal article" date="2020" name="Fungal Divers.">
        <title>Resolving the Mortierellaceae phylogeny through synthesis of multi-gene phylogenetics and phylogenomics.</title>
        <authorList>
            <person name="Vandepol N."/>
            <person name="Liber J."/>
            <person name="Desiro A."/>
            <person name="Na H."/>
            <person name="Kennedy M."/>
            <person name="Barry K."/>
            <person name="Grigoriev I.V."/>
            <person name="Miller A.N."/>
            <person name="O'Donnell K."/>
            <person name="Stajich J.E."/>
            <person name="Bonito G."/>
        </authorList>
    </citation>
    <scope>NUCLEOTIDE SEQUENCE</scope>
    <source>
        <strain evidence="4">NVP1</strain>
    </source>
</reference>
<feature type="domain" description="RRM" evidence="3">
    <location>
        <begin position="5"/>
        <end position="96"/>
    </location>
</feature>
<feature type="compositionally biased region" description="Polar residues" evidence="2">
    <location>
        <begin position="339"/>
        <end position="349"/>
    </location>
</feature>
<sequence>MAPGAKVQASKLSALVTEDKIRTLFEFFGTLDNLVLIPRQVDKAWSIVLMRGTLFPFGAGYEAIVEFQDIEAAEAAVHLTGTLFGGRALVITQMDATQPPVSGSTSRPFTNLTMQQQQQQQPSAQGGNPTIPGNSMIRMGPTIHHPQFNGMPGVGQFPPMYPSPHMTLYNPNILAQQFQTRPVMDQSVDLDKVDSKTVYVGNLPLTATKEQLEEVFLDCGKITRVNIAGKPMHPTRFAFIDFETIEGAKKALVSTDKVIGDRTLRINLPRHNGPLPFMLQQAQMMQAPLPTPPAMDATRAKQKKILIKLVNRGGDPSLLKKLEELEAGKTLSEQEMAELNSSTGTQSREGSPRLESMVDKLTSASSSSRRISRSRSRQRRRSRSRSPERDYYRSSRGSRRRSHSRSRYSRSSRYEEDYARYDYREREREREMGRRSGRSYDEAGRDRERSERERERERGREPEKDRERERERDRDRERHRSSRSGDGEKREKSSREARDSGADVRMKSPEETLSTPDKVDE</sequence>
<dbReference type="EMBL" id="JAAAUY010000391">
    <property type="protein sequence ID" value="KAF9330523.1"/>
    <property type="molecule type" value="Genomic_DNA"/>
</dbReference>
<dbReference type="CDD" id="cd00590">
    <property type="entry name" value="RRM_SF"/>
    <property type="match status" value="1"/>
</dbReference>